<name>A0A7H0HNS3_9ACTN</name>
<sequence>MQRTKTTAGTILTVLAAWATAGCVSVPAGPPPSPAPAPASPAPRQAAGPQILPGPARQALEAALPEPAAVPAGRPGRPAAAGRTTSPAAAGQSTAPPRSTPPERAAPAPPHLPHVPGLRLPRGREDVCGLGESLGGLRPGSAEARACREGHVR</sequence>
<protein>
    <recommendedName>
        <fullName evidence="5">Lipoprotein</fullName>
    </recommendedName>
</protein>
<proteinExistence type="predicted"/>
<feature type="chain" id="PRO_5038930128" description="Lipoprotein" evidence="2">
    <location>
        <begin position="22"/>
        <end position="153"/>
    </location>
</feature>
<dbReference type="RefSeq" id="WP_187739389.1">
    <property type="nucleotide sequence ID" value="NZ_CP060825.1"/>
</dbReference>
<dbReference type="EMBL" id="CP060825">
    <property type="protein sequence ID" value="QNP62189.1"/>
    <property type="molecule type" value="Genomic_DNA"/>
</dbReference>
<evidence type="ECO:0000256" key="1">
    <source>
        <dbReference type="SAM" id="MobiDB-lite"/>
    </source>
</evidence>
<dbReference type="AlphaFoldDB" id="A0A7H0HNS3"/>
<feature type="compositionally biased region" description="Pro residues" evidence="1">
    <location>
        <begin position="28"/>
        <end position="41"/>
    </location>
</feature>
<evidence type="ECO:0000313" key="4">
    <source>
        <dbReference type="Proteomes" id="UP000516230"/>
    </source>
</evidence>
<keyword evidence="2" id="KW-0732">Signal</keyword>
<accession>A0A7H0HNS3</accession>
<dbReference type="PROSITE" id="PS51257">
    <property type="entry name" value="PROKAR_LIPOPROTEIN"/>
    <property type="match status" value="1"/>
</dbReference>
<organism evidence="3 4">
    <name type="scientific">Streptomyces genisteinicus</name>
    <dbReference type="NCBI Taxonomy" id="2768068"/>
    <lineage>
        <taxon>Bacteria</taxon>
        <taxon>Bacillati</taxon>
        <taxon>Actinomycetota</taxon>
        <taxon>Actinomycetes</taxon>
        <taxon>Kitasatosporales</taxon>
        <taxon>Streptomycetaceae</taxon>
        <taxon>Streptomyces</taxon>
    </lineage>
</organism>
<evidence type="ECO:0000256" key="2">
    <source>
        <dbReference type="SAM" id="SignalP"/>
    </source>
</evidence>
<feature type="signal peptide" evidence="2">
    <location>
        <begin position="1"/>
        <end position="21"/>
    </location>
</feature>
<gene>
    <name evidence="3" type="ORF">IAG43_04085</name>
</gene>
<reference evidence="3 4" key="1">
    <citation type="submission" date="2020-08" db="EMBL/GenBank/DDBJ databases">
        <title>A novel species.</title>
        <authorList>
            <person name="Gao J."/>
        </authorList>
    </citation>
    <scope>NUCLEOTIDE SEQUENCE [LARGE SCALE GENOMIC DNA]</scope>
    <source>
        <strain evidence="3 4">CRPJ-33</strain>
    </source>
</reference>
<feature type="region of interest" description="Disordered" evidence="1">
    <location>
        <begin position="25"/>
        <end position="153"/>
    </location>
</feature>
<keyword evidence="4" id="KW-1185">Reference proteome</keyword>
<evidence type="ECO:0008006" key="5">
    <source>
        <dbReference type="Google" id="ProtNLM"/>
    </source>
</evidence>
<feature type="compositionally biased region" description="Low complexity" evidence="1">
    <location>
        <begin position="42"/>
        <end position="106"/>
    </location>
</feature>
<dbReference type="Proteomes" id="UP000516230">
    <property type="component" value="Chromosome"/>
</dbReference>
<dbReference type="KEGG" id="sgj:IAG43_04085"/>
<evidence type="ECO:0000313" key="3">
    <source>
        <dbReference type="EMBL" id="QNP62189.1"/>
    </source>
</evidence>